<organism evidence="3 4">
    <name type="scientific">Pleurostoma richardsiae</name>
    <dbReference type="NCBI Taxonomy" id="41990"/>
    <lineage>
        <taxon>Eukaryota</taxon>
        <taxon>Fungi</taxon>
        <taxon>Dikarya</taxon>
        <taxon>Ascomycota</taxon>
        <taxon>Pezizomycotina</taxon>
        <taxon>Sordariomycetes</taxon>
        <taxon>Sordariomycetidae</taxon>
        <taxon>Calosphaeriales</taxon>
        <taxon>Pleurostomataceae</taxon>
        <taxon>Pleurostoma</taxon>
    </lineage>
</organism>
<keyword evidence="1" id="KW-1133">Transmembrane helix</keyword>
<name>A0AA38VMA4_9PEZI</name>
<dbReference type="AlphaFoldDB" id="A0AA38VMA4"/>
<dbReference type="Proteomes" id="UP001174694">
    <property type="component" value="Unassembled WGS sequence"/>
</dbReference>
<comment type="caution">
    <text evidence="3">The sequence shown here is derived from an EMBL/GenBank/DDBJ whole genome shotgun (WGS) entry which is preliminary data.</text>
</comment>
<protein>
    <submittedName>
        <fullName evidence="3">Fungal specific transcription factor domain-containing protein</fullName>
    </submittedName>
</protein>
<dbReference type="InterPro" id="IPR058257">
    <property type="entry name" value="CorA-like_dom"/>
</dbReference>
<feature type="transmembrane region" description="Helical" evidence="1">
    <location>
        <begin position="498"/>
        <end position="516"/>
    </location>
</feature>
<evidence type="ECO:0000313" key="3">
    <source>
        <dbReference type="EMBL" id="KAJ9151304.1"/>
    </source>
</evidence>
<gene>
    <name evidence="3" type="ORF">NKR23_g3208</name>
</gene>
<feature type="domain" description="CorA-like transporter" evidence="2">
    <location>
        <begin position="15"/>
        <end position="309"/>
    </location>
</feature>
<sequence>MAAAPALALTPGFEKSYLNFSKYPVSLVSKSTYGRGSLELYRRRYEDRQSTLCVEEAQAKLPVRDISIDGKVAKANIFDNTELRRWLGDTSTPDPLNPANLLGHLATKPDPRCRFIFLATISQTAPLQLSPAMLSRLLTWHQVTPTFLEFLYVFGTPFGEDREVRYSGFRTEKVLTNPDPGNVLPQLNRSGRRYQVCYNLKAVALKDEDKKGVINKTWKVRQAAVHHQLDLGDAGGQLWMVGDPHCALKDQVQLLYPEFDDHRESFRTSERAFESSLDVHLLFCRWSTEEWRAHIQSLEEITDNLTSHVLLIGHNRGRITLEPGSVGSVQEYEDMTNDALMALESNVEIMNSLQSFYSELVADEDFPTAWRVPCKKAVRLFTSQVNELMYDTRMHAARAKVLSKIIADRKTVLIQHLQAQAATRQEQFAAAMWKQAERSGTEAVAMRIITIITLIYLPPTFSSTFFSTDVVKYQNGDGDSGAGAESRSMLALWRWLEVSLPLMALTFAAAGAWFFYERHQRGKRKRDLKRRFPDVFDNMKELP</sequence>
<evidence type="ECO:0000256" key="1">
    <source>
        <dbReference type="SAM" id="Phobius"/>
    </source>
</evidence>
<keyword evidence="1" id="KW-0472">Membrane</keyword>
<keyword evidence="1" id="KW-0812">Transmembrane</keyword>
<evidence type="ECO:0000313" key="4">
    <source>
        <dbReference type="Proteomes" id="UP001174694"/>
    </source>
</evidence>
<evidence type="ECO:0000259" key="2">
    <source>
        <dbReference type="Pfam" id="PF26616"/>
    </source>
</evidence>
<proteinExistence type="predicted"/>
<dbReference type="Pfam" id="PF26616">
    <property type="entry name" value="CorA-like"/>
    <property type="match status" value="1"/>
</dbReference>
<reference evidence="3" key="1">
    <citation type="submission" date="2022-07" db="EMBL/GenBank/DDBJ databases">
        <title>Fungi with potential for degradation of polypropylene.</title>
        <authorList>
            <person name="Gostincar C."/>
        </authorList>
    </citation>
    <scope>NUCLEOTIDE SEQUENCE</scope>
    <source>
        <strain evidence="3">EXF-13308</strain>
    </source>
</reference>
<dbReference type="EMBL" id="JANBVO010000006">
    <property type="protein sequence ID" value="KAJ9151304.1"/>
    <property type="molecule type" value="Genomic_DNA"/>
</dbReference>
<dbReference type="Gene3D" id="1.20.58.340">
    <property type="entry name" value="Magnesium transport protein CorA, transmembrane region"/>
    <property type="match status" value="1"/>
</dbReference>
<accession>A0AA38VMA4</accession>
<keyword evidence="4" id="KW-1185">Reference proteome</keyword>